<accession>A0AAU9WFW8</accession>
<dbReference type="CDD" id="cd00105">
    <property type="entry name" value="KH-I"/>
    <property type="match status" value="1"/>
</dbReference>
<evidence type="ECO:0000313" key="5">
    <source>
        <dbReference type="EMBL" id="CAH3113240.1"/>
    </source>
</evidence>
<feature type="domain" description="K Homology" evidence="4">
    <location>
        <begin position="30"/>
        <end position="97"/>
    </location>
</feature>
<evidence type="ECO:0000313" key="6">
    <source>
        <dbReference type="Proteomes" id="UP001159428"/>
    </source>
</evidence>
<feature type="region of interest" description="Disordered" evidence="3">
    <location>
        <begin position="1"/>
        <end position="28"/>
    </location>
</feature>
<evidence type="ECO:0000259" key="4">
    <source>
        <dbReference type="SMART" id="SM00322"/>
    </source>
</evidence>
<organism evidence="5 6">
    <name type="scientific">Pocillopora meandrina</name>
    <dbReference type="NCBI Taxonomy" id="46732"/>
    <lineage>
        <taxon>Eukaryota</taxon>
        <taxon>Metazoa</taxon>
        <taxon>Cnidaria</taxon>
        <taxon>Anthozoa</taxon>
        <taxon>Hexacorallia</taxon>
        <taxon>Scleractinia</taxon>
        <taxon>Astrocoeniina</taxon>
        <taxon>Pocilloporidae</taxon>
        <taxon>Pocillopora</taxon>
    </lineage>
</organism>
<feature type="domain" description="K Homology" evidence="4">
    <location>
        <begin position="104"/>
        <end position="169"/>
    </location>
</feature>
<dbReference type="Gene3D" id="3.30.310.210">
    <property type="match status" value="1"/>
</dbReference>
<comment type="caution">
    <text evidence="5">The sequence shown here is derived from an EMBL/GenBank/DDBJ whole genome shotgun (WGS) entry which is preliminary data.</text>
</comment>
<evidence type="ECO:0000256" key="3">
    <source>
        <dbReference type="SAM" id="MobiDB-lite"/>
    </source>
</evidence>
<dbReference type="Pfam" id="PF00013">
    <property type="entry name" value="KH_1"/>
    <property type="match status" value="1"/>
</dbReference>
<dbReference type="InterPro" id="IPR004087">
    <property type="entry name" value="KH_dom"/>
</dbReference>
<sequence length="567" mass="64635">MDKRSDSRKESTNGSKARNTNDDLKRSTQEEGYEFLPVAENHIGFIIGRKGCTINQIQETSGAKISAQSQKGRNGFAIRGNERQRARARELIKEKLETLSGNQSVPGRPIVIPKKFEKLVKGPDGDHLQHVSTITGAAVSSIGPDHRLYVSGSKRNTKHAEYVIKSRMAAGRVMANTICVFIDEKNLPENCKLQLFPVEEKERLILSVGSSSQYRLKPCEEYDMDVQGAYALNQAVAKYDASINKRILTSLRNLKMEIGSGNYHKADLWCHFGKIVIREPDEADLEETWSIADSLNKLQRTEQKKNEWLVAFKEGVNLADKVVSDTFGDQIGEDFMARYDLTFLSPKSQAMRCKVWVANKDVGKKLEEIPIPFHDLKNVVEELRFEDDSTRARCRGWLVLQSKKFLQVNIIFPGSDVDCRISLRALTDDLVANNSLVREKEATHLVSNYLSKLTFSDADGLRLPEDEKLPQGFNFTHRRCSHRTLFTPRPGFTMIVSDERSWCSDLRDEENRVTTDIHLHCEKWDQLLNEEDWEPEMICAELPEFLQFVRQVQEFISCNGNKTADQE</sequence>
<name>A0AAU9WFW8_9CNID</name>
<dbReference type="InterPro" id="IPR004088">
    <property type="entry name" value="KH_dom_type_1"/>
</dbReference>
<dbReference type="SMART" id="SM00322">
    <property type="entry name" value="KH"/>
    <property type="match status" value="2"/>
</dbReference>
<dbReference type="PROSITE" id="PS50084">
    <property type="entry name" value="KH_TYPE_1"/>
    <property type="match status" value="1"/>
</dbReference>
<dbReference type="SUPFAM" id="SSF54791">
    <property type="entry name" value="Eukaryotic type KH-domain (KH-domain type I)"/>
    <property type="match status" value="2"/>
</dbReference>
<dbReference type="EMBL" id="CALNXJ010000013">
    <property type="protein sequence ID" value="CAH3113240.1"/>
    <property type="molecule type" value="Genomic_DNA"/>
</dbReference>
<feature type="compositionally biased region" description="Basic and acidic residues" evidence="3">
    <location>
        <begin position="19"/>
        <end position="28"/>
    </location>
</feature>
<dbReference type="InterPro" id="IPR036612">
    <property type="entry name" value="KH_dom_type_1_sf"/>
</dbReference>
<reference evidence="5 6" key="1">
    <citation type="submission" date="2022-05" db="EMBL/GenBank/DDBJ databases">
        <authorList>
            <consortium name="Genoscope - CEA"/>
            <person name="William W."/>
        </authorList>
    </citation>
    <scope>NUCLEOTIDE SEQUENCE [LARGE SCALE GENOMIC DNA]</scope>
</reference>
<evidence type="ECO:0000256" key="2">
    <source>
        <dbReference type="PROSITE-ProRule" id="PRU00117"/>
    </source>
</evidence>
<proteinExistence type="predicted"/>
<keyword evidence="1" id="KW-0677">Repeat</keyword>
<feature type="compositionally biased region" description="Basic and acidic residues" evidence="3">
    <location>
        <begin position="1"/>
        <end position="11"/>
    </location>
</feature>
<keyword evidence="2" id="KW-0694">RNA-binding</keyword>
<dbReference type="GO" id="GO:0003723">
    <property type="term" value="F:RNA binding"/>
    <property type="evidence" value="ECO:0007669"/>
    <property type="project" value="UniProtKB-UniRule"/>
</dbReference>
<keyword evidence="6" id="KW-1185">Reference proteome</keyword>
<evidence type="ECO:0000256" key="1">
    <source>
        <dbReference type="ARBA" id="ARBA00022737"/>
    </source>
</evidence>
<dbReference type="PANTHER" id="PTHR10288">
    <property type="entry name" value="KH DOMAIN CONTAINING RNA BINDING PROTEIN"/>
    <property type="match status" value="1"/>
</dbReference>
<dbReference type="Proteomes" id="UP001159428">
    <property type="component" value="Unassembled WGS sequence"/>
</dbReference>
<gene>
    <name evidence="5" type="ORF">PMEA_00004859</name>
</gene>
<protein>
    <recommendedName>
        <fullName evidence="4">K Homology domain-containing protein</fullName>
    </recommendedName>
</protein>
<dbReference type="AlphaFoldDB" id="A0AAU9WFW8"/>